<protein>
    <submittedName>
        <fullName evidence="1">Uncharacterized protein</fullName>
    </submittedName>
</protein>
<gene>
    <name evidence="1" type="ORF">HPB47_003986</name>
</gene>
<organism evidence="1 2">
    <name type="scientific">Ixodes persulcatus</name>
    <name type="common">Taiga tick</name>
    <dbReference type="NCBI Taxonomy" id="34615"/>
    <lineage>
        <taxon>Eukaryota</taxon>
        <taxon>Metazoa</taxon>
        <taxon>Ecdysozoa</taxon>
        <taxon>Arthropoda</taxon>
        <taxon>Chelicerata</taxon>
        <taxon>Arachnida</taxon>
        <taxon>Acari</taxon>
        <taxon>Parasitiformes</taxon>
        <taxon>Ixodida</taxon>
        <taxon>Ixodoidea</taxon>
        <taxon>Ixodidae</taxon>
        <taxon>Ixodinae</taxon>
        <taxon>Ixodes</taxon>
    </lineage>
</organism>
<accession>A0AC60PGW4</accession>
<comment type="caution">
    <text evidence="1">The sequence shown here is derived from an EMBL/GenBank/DDBJ whole genome shotgun (WGS) entry which is preliminary data.</text>
</comment>
<dbReference type="EMBL" id="JABSTQ010010602">
    <property type="protein sequence ID" value="KAG0419601.1"/>
    <property type="molecule type" value="Genomic_DNA"/>
</dbReference>
<evidence type="ECO:0000313" key="1">
    <source>
        <dbReference type="EMBL" id="KAG0419601.1"/>
    </source>
</evidence>
<evidence type="ECO:0000313" key="2">
    <source>
        <dbReference type="Proteomes" id="UP000805193"/>
    </source>
</evidence>
<keyword evidence="2" id="KW-1185">Reference proteome</keyword>
<reference evidence="1 2" key="1">
    <citation type="journal article" date="2020" name="Cell">
        <title>Large-Scale Comparative Analyses of Tick Genomes Elucidate Their Genetic Diversity and Vector Capacities.</title>
        <authorList>
            <consortium name="Tick Genome and Microbiome Consortium (TIGMIC)"/>
            <person name="Jia N."/>
            <person name="Wang J."/>
            <person name="Shi W."/>
            <person name="Du L."/>
            <person name="Sun Y."/>
            <person name="Zhan W."/>
            <person name="Jiang J.F."/>
            <person name="Wang Q."/>
            <person name="Zhang B."/>
            <person name="Ji P."/>
            <person name="Bell-Sakyi L."/>
            <person name="Cui X.M."/>
            <person name="Yuan T.T."/>
            <person name="Jiang B.G."/>
            <person name="Yang W.F."/>
            <person name="Lam T.T."/>
            <person name="Chang Q.C."/>
            <person name="Ding S.J."/>
            <person name="Wang X.J."/>
            <person name="Zhu J.G."/>
            <person name="Ruan X.D."/>
            <person name="Zhao L."/>
            <person name="Wei J.T."/>
            <person name="Ye R.Z."/>
            <person name="Que T.C."/>
            <person name="Du C.H."/>
            <person name="Zhou Y.H."/>
            <person name="Cheng J.X."/>
            <person name="Dai P.F."/>
            <person name="Guo W.B."/>
            <person name="Han X.H."/>
            <person name="Huang E.J."/>
            <person name="Li L.F."/>
            <person name="Wei W."/>
            <person name="Gao Y.C."/>
            <person name="Liu J.Z."/>
            <person name="Shao H.Z."/>
            <person name="Wang X."/>
            <person name="Wang C.C."/>
            <person name="Yang T.C."/>
            <person name="Huo Q.B."/>
            <person name="Li W."/>
            <person name="Chen H.Y."/>
            <person name="Chen S.E."/>
            <person name="Zhou L.G."/>
            <person name="Ni X.B."/>
            <person name="Tian J.H."/>
            <person name="Sheng Y."/>
            <person name="Liu T."/>
            <person name="Pan Y.S."/>
            <person name="Xia L.Y."/>
            <person name="Li J."/>
            <person name="Zhao F."/>
            <person name="Cao W.C."/>
        </authorList>
    </citation>
    <scope>NUCLEOTIDE SEQUENCE [LARGE SCALE GENOMIC DNA]</scope>
    <source>
        <strain evidence="1">Iper-2018</strain>
    </source>
</reference>
<dbReference type="Proteomes" id="UP000805193">
    <property type="component" value="Unassembled WGS sequence"/>
</dbReference>
<proteinExistence type="predicted"/>
<sequence length="272" mass="31600">MLGKTRLVIILCYVRPKPACSRRGQSSGAGFQWMLDLRRKYPKDRFLGTGDFNAHHPAWGYPTSDLRGLRLQEAAELANLILTNDLDYPTRFGLQPGHRDTTPDLTWEDSDVVKEWRCGQDPMGSDHYPIWIEMHTTGRARRTKQTQAINWDAFRQAVKDFEDGVPVVRRLSHAENTATRLHEIYAEDPVPDKHLFNLWESREEQHQAYLRNGKLHSDLIRVRGKTAQAKRYPKRLFRSRWFEHCASFDERTGLKKLCIHTGHCGAKLRLPT</sequence>
<name>A0AC60PGW4_IXOPE</name>